<dbReference type="Pfam" id="PF00254">
    <property type="entry name" value="FKBP_C"/>
    <property type="match status" value="1"/>
</dbReference>
<comment type="similarity">
    <text evidence="2 7">Belongs to the FKBP-type PPIase family.</text>
</comment>
<dbReference type="Gene3D" id="3.10.50.40">
    <property type="match status" value="1"/>
</dbReference>
<evidence type="ECO:0000256" key="8">
    <source>
        <dbReference type="SAM" id="SignalP"/>
    </source>
</evidence>
<feature type="signal peptide" evidence="8">
    <location>
        <begin position="1"/>
        <end position="22"/>
    </location>
</feature>
<feature type="domain" description="PPIase FKBP-type" evidence="9">
    <location>
        <begin position="143"/>
        <end position="229"/>
    </location>
</feature>
<evidence type="ECO:0000256" key="4">
    <source>
        <dbReference type="ARBA" id="ARBA00023110"/>
    </source>
</evidence>
<accession>A0A063Y8L1</accession>
<dbReference type="InterPro" id="IPR046357">
    <property type="entry name" value="PPIase_dom_sf"/>
</dbReference>
<dbReference type="PANTHER" id="PTHR43811:SF19">
    <property type="entry name" value="39 KDA FK506-BINDING NUCLEAR PROTEIN"/>
    <property type="match status" value="1"/>
</dbReference>
<protein>
    <recommendedName>
        <fullName evidence="7">Peptidyl-prolyl cis-trans isomerase</fullName>
        <ecNumber evidence="7">5.2.1.8</ecNumber>
    </recommendedName>
</protein>
<name>A0A063Y8L1_9GAMM</name>
<gene>
    <name evidence="10" type="ORF">ADINL_0371</name>
</gene>
<evidence type="ECO:0000259" key="9">
    <source>
        <dbReference type="PROSITE" id="PS50059"/>
    </source>
</evidence>
<evidence type="ECO:0000256" key="3">
    <source>
        <dbReference type="ARBA" id="ARBA00022729"/>
    </source>
</evidence>
<comment type="caution">
    <text evidence="10">The sequence shown here is derived from an EMBL/GenBank/DDBJ whole genome shotgun (WGS) entry which is preliminary data.</text>
</comment>
<keyword evidence="4 6" id="KW-0697">Rotamase</keyword>
<dbReference type="PRINTS" id="PR01730">
    <property type="entry name" value="INFPOTNTIATR"/>
</dbReference>
<evidence type="ECO:0000313" key="10">
    <source>
        <dbReference type="EMBL" id="KDE41066.1"/>
    </source>
</evidence>
<dbReference type="SUPFAM" id="SSF54534">
    <property type="entry name" value="FKBP-like"/>
    <property type="match status" value="1"/>
</dbReference>
<dbReference type="EMBL" id="JMSZ01000010">
    <property type="protein sequence ID" value="KDE41066.1"/>
    <property type="molecule type" value="Genomic_DNA"/>
</dbReference>
<dbReference type="STRING" id="267850.ADINL_0371"/>
<reference evidence="10 11" key="1">
    <citation type="journal article" date="2005" name="Int. J. Syst. Evol. Microbiol.">
        <title>Nitrincola lacisaponensis gen. nov., sp. nov., a novel alkaliphilic bacterium isolated from an alkaline, saline lake.</title>
        <authorList>
            <person name="Dimitriu P.A."/>
            <person name="Shukla S.K."/>
            <person name="Conradt J."/>
            <person name="Marquez M.C."/>
            <person name="Ventosa A."/>
            <person name="Maglia A."/>
            <person name="Peyton B.M."/>
            <person name="Pinkart H.C."/>
            <person name="Mormile M.R."/>
        </authorList>
    </citation>
    <scope>NUCLEOTIDE SEQUENCE [LARGE SCALE GENOMIC DNA]</scope>
    <source>
        <strain evidence="10 11">4CA</strain>
    </source>
</reference>
<dbReference type="GO" id="GO:0006457">
    <property type="term" value="P:protein folding"/>
    <property type="evidence" value="ECO:0007669"/>
    <property type="project" value="InterPro"/>
</dbReference>
<dbReference type="AlphaFoldDB" id="A0A063Y8L1"/>
<dbReference type="PANTHER" id="PTHR43811">
    <property type="entry name" value="FKBP-TYPE PEPTIDYL-PROLYL CIS-TRANS ISOMERASE FKPA"/>
    <property type="match status" value="1"/>
</dbReference>
<dbReference type="GO" id="GO:0003755">
    <property type="term" value="F:peptidyl-prolyl cis-trans isomerase activity"/>
    <property type="evidence" value="ECO:0007669"/>
    <property type="project" value="UniProtKB-UniRule"/>
</dbReference>
<keyword evidence="5 6" id="KW-0413">Isomerase</keyword>
<keyword evidence="11" id="KW-1185">Reference proteome</keyword>
<proteinExistence type="inferred from homology"/>
<comment type="catalytic activity">
    <reaction evidence="1 6 7">
        <text>[protein]-peptidylproline (omega=180) = [protein]-peptidylproline (omega=0)</text>
        <dbReference type="Rhea" id="RHEA:16237"/>
        <dbReference type="Rhea" id="RHEA-COMP:10747"/>
        <dbReference type="Rhea" id="RHEA-COMP:10748"/>
        <dbReference type="ChEBI" id="CHEBI:83833"/>
        <dbReference type="ChEBI" id="CHEBI:83834"/>
        <dbReference type="EC" id="5.2.1.8"/>
    </reaction>
</comment>
<dbReference type="InterPro" id="IPR036944">
    <property type="entry name" value="PPIase_FKBP_N_sf"/>
</dbReference>
<organism evidence="10 11">
    <name type="scientific">Nitrincola lacisaponensis</name>
    <dbReference type="NCBI Taxonomy" id="267850"/>
    <lineage>
        <taxon>Bacteria</taxon>
        <taxon>Pseudomonadati</taxon>
        <taxon>Pseudomonadota</taxon>
        <taxon>Gammaproteobacteria</taxon>
        <taxon>Oceanospirillales</taxon>
        <taxon>Oceanospirillaceae</taxon>
        <taxon>Nitrincola</taxon>
    </lineage>
</organism>
<dbReference type="FunFam" id="3.10.50.40:FF:000006">
    <property type="entry name" value="Peptidyl-prolyl cis-trans isomerase"/>
    <property type="match status" value="1"/>
</dbReference>
<dbReference type="Pfam" id="PF01346">
    <property type="entry name" value="FKBP_N"/>
    <property type="match status" value="1"/>
</dbReference>
<dbReference type="PROSITE" id="PS50059">
    <property type="entry name" value="FKBP_PPIASE"/>
    <property type="match status" value="1"/>
</dbReference>
<evidence type="ECO:0000256" key="7">
    <source>
        <dbReference type="RuleBase" id="RU003915"/>
    </source>
</evidence>
<dbReference type="Gene3D" id="1.10.287.460">
    <property type="entry name" value="Peptidyl-prolyl cis-trans isomerase, FKBP-type, N-terminal domain"/>
    <property type="match status" value="1"/>
</dbReference>
<dbReference type="OrthoDB" id="9814548at2"/>
<sequence length="234" mass="24945">MKKIALAAMLAGSVGLAQGVQAQALTTDEAKLSYSLGVMIGENILIHDFQTLDTEAFRLGIDTVYGNQDALMTPEEIMATMQAFQQNQMEAQRAAFAEQAAENLSKGEAYLAENAARSGVTTTDSGLQYEELEAGSGASPSAADVVKVHYRGQLIDGTEFDSSYARGEPVSFPLSGVIRGWTEGLQLMKTGEKARLVIPSDLAYGPNGMGNAIGPNETLVFEVELIEINPDMSN</sequence>
<dbReference type="Proteomes" id="UP000027318">
    <property type="component" value="Unassembled WGS sequence"/>
</dbReference>
<dbReference type="EC" id="5.2.1.8" evidence="7"/>
<dbReference type="RefSeq" id="WP_036543302.1">
    <property type="nucleotide sequence ID" value="NZ_JBKBNO010000007.1"/>
</dbReference>
<dbReference type="GO" id="GO:0016020">
    <property type="term" value="C:membrane"/>
    <property type="evidence" value="ECO:0007669"/>
    <property type="project" value="InterPro"/>
</dbReference>
<feature type="chain" id="PRO_5001620441" description="Peptidyl-prolyl cis-trans isomerase" evidence="8">
    <location>
        <begin position="23"/>
        <end position="234"/>
    </location>
</feature>
<evidence type="ECO:0000256" key="1">
    <source>
        <dbReference type="ARBA" id="ARBA00000971"/>
    </source>
</evidence>
<evidence type="ECO:0000256" key="6">
    <source>
        <dbReference type="PROSITE-ProRule" id="PRU00277"/>
    </source>
</evidence>
<keyword evidence="3 8" id="KW-0732">Signal</keyword>
<evidence type="ECO:0000256" key="2">
    <source>
        <dbReference type="ARBA" id="ARBA00006577"/>
    </source>
</evidence>
<dbReference type="InterPro" id="IPR000774">
    <property type="entry name" value="PPIase_FKBP_N"/>
</dbReference>
<dbReference type="InterPro" id="IPR008104">
    <property type="entry name" value="INFPOTNTIATR"/>
</dbReference>
<evidence type="ECO:0000313" key="11">
    <source>
        <dbReference type="Proteomes" id="UP000027318"/>
    </source>
</evidence>
<evidence type="ECO:0000256" key="5">
    <source>
        <dbReference type="ARBA" id="ARBA00023235"/>
    </source>
</evidence>
<dbReference type="InterPro" id="IPR001179">
    <property type="entry name" value="PPIase_FKBP_dom"/>
</dbReference>